<dbReference type="GO" id="GO:0051920">
    <property type="term" value="F:peroxiredoxin activity"/>
    <property type="evidence" value="ECO:0007669"/>
    <property type="project" value="InterPro"/>
</dbReference>
<dbReference type="Pfam" id="PF02627">
    <property type="entry name" value="CMD"/>
    <property type="match status" value="2"/>
</dbReference>
<reference evidence="2" key="1">
    <citation type="journal article" date="2021" name="PeerJ">
        <title>Extensive microbial diversity within the chicken gut microbiome revealed by metagenomics and culture.</title>
        <authorList>
            <person name="Gilroy R."/>
            <person name="Ravi A."/>
            <person name="Getino M."/>
            <person name="Pursley I."/>
            <person name="Horton D.L."/>
            <person name="Alikhan N.F."/>
            <person name="Baker D."/>
            <person name="Gharbi K."/>
            <person name="Hall N."/>
            <person name="Watson M."/>
            <person name="Adriaenssens E.M."/>
            <person name="Foster-Nyarko E."/>
            <person name="Jarju S."/>
            <person name="Secka A."/>
            <person name="Antonio M."/>
            <person name="Oren A."/>
            <person name="Chaudhuri R.R."/>
            <person name="La Ragione R."/>
            <person name="Hildebrand F."/>
            <person name="Pallen M.J."/>
        </authorList>
    </citation>
    <scope>NUCLEOTIDE SEQUENCE</scope>
    <source>
        <strain evidence="2">ChiHecec2B26-446</strain>
    </source>
</reference>
<evidence type="ECO:0000313" key="3">
    <source>
        <dbReference type="Proteomes" id="UP000886752"/>
    </source>
</evidence>
<dbReference type="Gene3D" id="1.20.1290.10">
    <property type="entry name" value="AhpD-like"/>
    <property type="match status" value="1"/>
</dbReference>
<gene>
    <name evidence="2" type="ORF">H9894_02870</name>
</gene>
<dbReference type="InterPro" id="IPR052512">
    <property type="entry name" value="4CMD/NDH-1_regulator"/>
</dbReference>
<organism evidence="2 3">
    <name type="scientific">Candidatus Desulfovibrio intestinipullorum</name>
    <dbReference type="NCBI Taxonomy" id="2838536"/>
    <lineage>
        <taxon>Bacteria</taxon>
        <taxon>Pseudomonadati</taxon>
        <taxon>Thermodesulfobacteriota</taxon>
        <taxon>Desulfovibrionia</taxon>
        <taxon>Desulfovibrionales</taxon>
        <taxon>Desulfovibrionaceae</taxon>
        <taxon>Desulfovibrio</taxon>
    </lineage>
</organism>
<dbReference type="EMBL" id="DXHV01000033">
    <property type="protein sequence ID" value="HIW00114.1"/>
    <property type="molecule type" value="Genomic_DNA"/>
</dbReference>
<feature type="domain" description="Carboxymuconolactone decarboxylase-like" evidence="1">
    <location>
        <begin position="184"/>
        <end position="263"/>
    </location>
</feature>
<sequence length="267" mass="28742">MASLPCAVAAADTISKDTGADRVALAKKELERLYGTTPSPLQKTDPGFAATRDRLLYGQIQQKGVLTSEQRLLVTLGTLTSLSADVTDTAKACLRTGVDPVRIKEAIYQVTPYVGYPKASQALAAVNTVLEEAGIRLPLEDQSTVTEDNRFQKGFEVQSSIFGAGIAAMHKKAPEGQKDIIVDYLSSWCFGDTYTRRGLDLKMRELLTFAAISALGGCESQVKSHVQGNLNVGNSKQMLIDTLAQMLPFIGFPRTLNALACVNAVAR</sequence>
<accession>A0A9D1PV47</accession>
<evidence type="ECO:0000259" key="1">
    <source>
        <dbReference type="Pfam" id="PF02627"/>
    </source>
</evidence>
<dbReference type="PANTHER" id="PTHR33570:SF2">
    <property type="entry name" value="CARBOXYMUCONOLACTONE DECARBOXYLASE-LIKE DOMAIN-CONTAINING PROTEIN"/>
    <property type="match status" value="1"/>
</dbReference>
<evidence type="ECO:0000313" key="2">
    <source>
        <dbReference type="EMBL" id="HIW00114.1"/>
    </source>
</evidence>
<dbReference type="InterPro" id="IPR029032">
    <property type="entry name" value="AhpD-like"/>
</dbReference>
<feature type="domain" description="Carboxymuconolactone decarboxylase-like" evidence="1">
    <location>
        <begin position="46"/>
        <end position="127"/>
    </location>
</feature>
<dbReference type="InterPro" id="IPR003779">
    <property type="entry name" value="CMD-like"/>
</dbReference>
<dbReference type="PANTHER" id="PTHR33570">
    <property type="entry name" value="4-CARBOXYMUCONOLACTONE DECARBOXYLASE FAMILY PROTEIN"/>
    <property type="match status" value="1"/>
</dbReference>
<dbReference type="SUPFAM" id="SSF69118">
    <property type="entry name" value="AhpD-like"/>
    <property type="match status" value="1"/>
</dbReference>
<reference evidence="2" key="2">
    <citation type="submission" date="2021-04" db="EMBL/GenBank/DDBJ databases">
        <authorList>
            <person name="Gilroy R."/>
        </authorList>
    </citation>
    <scope>NUCLEOTIDE SEQUENCE</scope>
    <source>
        <strain evidence="2">ChiHecec2B26-446</strain>
    </source>
</reference>
<protein>
    <submittedName>
        <fullName evidence="2">Carboxymuconolactone decarboxylase family protein</fullName>
    </submittedName>
</protein>
<name>A0A9D1PV47_9BACT</name>
<dbReference type="Proteomes" id="UP000886752">
    <property type="component" value="Unassembled WGS sequence"/>
</dbReference>
<comment type="caution">
    <text evidence="2">The sequence shown here is derived from an EMBL/GenBank/DDBJ whole genome shotgun (WGS) entry which is preliminary data.</text>
</comment>
<proteinExistence type="predicted"/>
<dbReference type="AlphaFoldDB" id="A0A9D1PV47"/>